<comment type="caution">
    <text evidence="9">The sequence shown here is derived from an EMBL/GenBank/DDBJ whole genome shotgun (WGS) entry which is preliminary data.</text>
</comment>
<keyword evidence="3" id="KW-1003">Cell membrane</keyword>
<comment type="subcellular location">
    <subcellularLocation>
        <location evidence="1">Cell membrane</location>
        <topology evidence="1">Multi-pass membrane protein</topology>
    </subcellularLocation>
</comment>
<feature type="transmembrane region" description="Helical" evidence="8">
    <location>
        <begin position="185"/>
        <end position="210"/>
    </location>
</feature>
<dbReference type="RefSeq" id="WP_121084962.1">
    <property type="nucleotide sequence ID" value="NZ_RBZU01000002.1"/>
</dbReference>
<feature type="transmembrane region" description="Helical" evidence="8">
    <location>
        <begin position="76"/>
        <end position="93"/>
    </location>
</feature>
<evidence type="ECO:0000256" key="3">
    <source>
        <dbReference type="ARBA" id="ARBA00022475"/>
    </source>
</evidence>
<dbReference type="GO" id="GO:0005886">
    <property type="term" value="C:plasma membrane"/>
    <property type="evidence" value="ECO:0007669"/>
    <property type="project" value="UniProtKB-SubCell"/>
</dbReference>
<organism evidence="9 10">
    <name type="scientific">Pararobbsia silviterrae</name>
    <dbReference type="NCBI Taxonomy" id="1792498"/>
    <lineage>
        <taxon>Bacteria</taxon>
        <taxon>Pseudomonadati</taxon>
        <taxon>Pseudomonadota</taxon>
        <taxon>Betaproteobacteria</taxon>
        <taxon>Burkholderiales</taxon>
        <taxon>Burkholderiaceae</taxon>
        <taxon>Pararobbsia</taxon>
    </lineage>
</organism>
<proteinExistence type="predicted"/>
<protein>
    <submittedName>
        <fullName evidence="9">ABC transporter permease</fullName>
    </submittedName>
</protein>
<dbReference type="PANTHER" id="PTHR32196:SF21">
    <property type="entry name" value="ABC TRANSPORTER PERMEASE PROTEIN YPHD-RELATED"/>
    <property type="match status" value="1"/>
</dbReference>
<gene>
    <name evidence="9" type="ORF">D7S86_07190</name>
</gene>
<keyword evidence="4" id="KW-0997">Cell inner membrane</keyword>
<evidence type="ECO:0000313" key="10">
    <source>
        <dbReference type="Proteomes" id="UP000270342"/>
    </source>
</evidence>
<dbReference type="InterPro" id="IPR001851">
    <property type="entry name" value="ABC_transp_permease"/>
</dbReference>
<feature type="transmembrane region" description="Helical" evidence="8">
    <location>
        <begin position="288"/>
        <end position="308"/>
    </location>
</feature>
<dbReference type="AlphaFoldDB" id="A0A494YCJ3"/>
<accession>A0A494YCJ3</accession>
<feature type="transmembrane region" description="Helical" evidence="8">
    <location>
        <begin position="262"/>
        <end position="281"/>
    </location>
</feature>
<reference evidence="9 10" key="1">
    <citation type="submission" date="2018-10" db="EMBL/GenBank/DDBJ databases">
        <title>Robbsia sp. DHC34, isolated from soil.</title>
        <authorList>
            <person name="Gao Z.-H."/>
            <person name="Qiu L.-H."/>
        </authorList>
    </citation>
    <scope>NUCLEOTIDE SEQUENCE [LARGE SCALE GENOMIC DNA]</scope>
    <source>
        <strain evidence="9 10">DHC34</strain>
    </source>
</reference>
<feature type="transmembrane region" description="Helical" evidence="8">
    <location>
        <begin position="231"/>
        <end position="250"/>
    </location>
</feature>
<evidence type="ECO:0000256" key="5">
    <source>
        <dbReference type="ARBA" id="ARBA00022692"/>
    </source>
</evidence>
<evidence type="ECO:0000256" key="2">
    <source>
        <dbReference type="ARBA" id="ARBA00022448"/>
    </source>
</evidence>
<keyword evidence="6 8" id="KW-1133">Transmembrane helix</keyword>
<dbReference type="Proteomes" id="UP000270342">
    <property type="component" value="Unassembled WGS sequence"/>
</dbReference>
<dbReference type="Pfam" id="PF02653">
    <property type="entry name" value="BPD_transp_2"/>
    <property type="match status" value="1"/>
</dbReference>
<evidence type="ECO:0000313" key="9">
    <source>
        <dbReference type="EMBL" id="RKP57714.1"/>
    </source>
</evidence>
<sequence>MNTIVHQARTPWWRGAWVRKNAIVLIFALFVVFGTAMSAGRLIEPTNISNILFQSAVIGVLALGEALVMLAGGIDLSIVALMVVTAIFMGGAGSEAQQQMSMSNALPYLGFLPAIAVAILGAAAAGFINGLMVVVLRIPAFIATLVMALVLAGLSMLFTGGAPIYNPDPFFANLGAVRMLTLPAPVYILVCVTIFVGFVLARSRFGVMLYALGGNRRAARLSGIPVERATIGVYTIAGLLAGLGGFLFLARTGSVSPTSGDNFLLGTIAAVVVGGVSLAGGKGTIRNAFFGVLFLATLSNLLNILLISPHIQDAISGVVIIVAIAINVRLDPDA</sequence>
<keyword evidence="5 8" id="KW-0812">Transmembrane</keyword>
<feature type="transmembrane region" description="Helical" evidence="8">
    <location>
        <begin position="140"/>
        <end position="165"/>
    </location>
</feature>
<feature type="transmembrane region" description="Helical" evidence="8">
    <location>
        <begin position="314"/>
        <end position="330"/>
    </location>
</feature>
<feature type="transmembrane region" description="Helical" evidence="8">
    <location>
        <begin position="21"/>
        <end position="39"/>
    </location>
</feature>
<dbReference type="EMBL" id="RBZU01000002">
    <property type="protein sequence ID" value="RKP57714.1"/>
    <property type="molecule type" value="Genomic_DNA"/>
</dbReference>
<name>A0A494YCJ3_9BURK</name>
<evidence type="ECO:0000256" key="1">
    <source>
        <dbReference type="ARBA" id="ARBA00004651"/>
    </source>
</evidence>
<dbReference type="PANTHER" id="PTHR32196">
    <property type="entry name" value="ABC TRANSPORTER PERMEASE PROTEIN YPHD-RELATED-RELATED"/>
    <property type="match status" value="1"/>
</dbReference>
<dbReference type="GO" id="GO:0022857">
    <property type="term" value="F:transmembrane transporter activity"/>
    <property type="evidence" value="ECO:0007669"/>
    <property type="project" value="InterPro"/>
</dbReference>
<evidence type="ECO:0000256" key="8">
    <source>
        <dbReference type="SAM" id="Phobius"/>
    </source>
</evidence>
<evidence type="ECO:0000256" key="4">
    <source>
        <dbReference type="ARBA" id="ARBA00022519"/>
    </source>
</evidence>
<keyword evidence="7 8" id="KW-0472">Membrane</keyword>
<evidence type="ECO:0000256" key="7">
    <source>
        <dbReference type="ARBA" id="ARBA00023136"/>
    </source>
</evidence>
<feature type="transmembrane region" description="Helical" evidence="8">
    <location>
        <begin position="105"/>
        <end position="128"/>
    </location>
</feature>
<feature type="transmembrane region" description="Helical" evidence="8">
    <location>
        <begin position="51"/>
        <end position="69"/>
    </location>
</feature>
<dbReference type="OrthoDB" id="9799990at2"/>
<evidence type="ECO:0000256" key="6">
    <source>
        <dbReference type="ARBA" id="ARBA00022989"/>
    </source>
</evidence>
<dbReference type="CDD" id="cd06579">
    <property type="entry name" value="TM_PBP1_transp_AraH_like"/>
    <property type="match status" value="1"/>
</dbReference>
<keyword evidence="10" id="KW-1185">Reference proteome</keyword>
<keyword evidence="2" id="KW-0813">Transport</keyword>